<dbReference type="Proteomes" id="UP000265515">
    <property type="component" value="Unassembled WGS sequence"/>
</dbReference>
<sequence>MAGVLSPMAVTRPEVVEAKALMSMIDEWMDVIIRRSVAKSGAALDALGCSPARSRAMRSMESVQMADISMLDDWVMVGEEAAGVADEVAAADEIEAAAAAVAAAAAASAAAR</sequence>
<comment type="caution">
    <text evidence="1">The sequence shown here is derived from an EMBL/GenBank/DDBJ whole genome shotgun (WGS) entry which is preliminary data.</text>
</comment>
<accession>A0A388L7X6</accession>
<name>A0A388L7X6_CHABU</name>
<reference evidence="1 2" key="1">
    <citation type="journal article" date="2018" name="Cell">
        <title>The Chara Genome: Secondary Complexity and Implications for Plant Terrestrialization.</title>
        <authorList>
            <person name="Nishiyama T."/>
            <person name="Sakayama H."/>
            <person name="Vries J.D."/>
            <person name="Buschmann H."/>
            <person name="Saint-Marcoux D."/>
            <person name="Ullrich K.K."/>
            <person name="Haas F.B."/>
            <person name="Vanderstraeten L."/>
            <person name="Becker D."/>
            <person name="Lang D."/>
            <person name="Vosolsobe S."/>
            <person name="Rombauts S."/>
            <person name="Wilhelmsson P.K.I."/>
            <person name="Janitza P."/>
            <person name="Kern R."/>
            <person name="Heyl A."/>
            <person name="Rumpler F."/>
            <person name="Villalobos L.I.A.C."/>
            <person name="Clay J.M."/>
            <person name="Skokan R."/>
            <person name="Toyoda A."/>
            <person name="Suzuki Y."/>
            <person name="Kagoshima H."/>
            <person name="Schijlen E."/>
            <person name="Tajeshwar N."/>
            <person name="Catarino B."/>
            <person name="Hetherington A.J."/>
            <person name="Saltykova A."/>
            <person name="Bonnot C."/>
            <person name="Breuninger H."/>
            <person name="Symeonidi A."/>
            <person name="Radhakrishnan G.V."/>
            <person name="Van Nieuwerburgh F."/>
            <person name="Deforce D."/>
            <person name="Chang C."/>
            <person name="Karol K.G."/>
            <person name="Hedrich R."/>
            <person name="Ulvskov P."/>
            <person name="Glockner G."/>
            <person name="Delwiche C.F."/>
            <person name="Petrasek J."/>
            <person name="Van de Peer Y."/>
            <person name="Friml J."/>
            <person name="Beilby M."/>
            <person name="Dolan L."/>
            <person name="Kohara Y."/>
            <person name="Sugano S."/>
            <person name="Fujiyama A."/>
            <person name="Delaux P.-M."/>
            <person name="Quint M."/>
            <person name="TheiBen G."/>
            <person name="Hagemann M."/>
            <person name="Harholt J."/>
            <person name="Dunand C."/>
            <person name="Zachgo S."/>
            <person name="Langdale J."/>
            <person name="Maumus F."/>
            <person name="Straeten D.V.D."/>
            <person name="Gould S.B."/>
            <person name="Rensing S.A."/>
        </authorList>
    </citation>
    <scope>NUCLEOTIDE SEQUENCE [LARGE SCALE GENOMIC DNA]</scope>
    <source>
        <strain evidence="1 2">S276</strain>
    </source>
</reference>
<dbReference type="AlphaFoldDB" id="A0A388L7X6"/>
<organism evidence="1 2">
    <name type="scientific">Chara braunii</name>
    <name type="common">Braun's stonewort</name>
    <dbReference type="NCBI Taxonomy" id="69332"/>
    <lineage>
        <taxon>Eukaryota</taxon>
        <taxon>Viridiplantae</taxon>
        <taxon>Streptophyta</taxon>
        <taxon>Charophyceae</taxon>
        <taxon>Charales</taxon>
        <taxon>Characeae</taxon>
        <taxon>Chara</taxon>
    </lineage>
</organism>
<gene>
    <name evidence="1" type="ORF">CBR_g26438</name>
</gene>
<dbReference type="Gramene" id="GBG78410">
    <property type="protein sequence ID" value="GBG78410"/>
    <property type="gene ID" value="CBR_g26438"/>
</dbReference>
<protein>
    <submittedName>
        <fullName evidence="1">Uncharacterized protein</fullName>
    </submittedName>
</protein>
<proteinExistence type="predicted"/>
<dbReference type="EMBL" id="BFEA01000294">
    <property type="protein sequence ID" value="GBG78410.1"/>
    <property type="molecule type" value="Genomic_DNA"/>
</dbReference>
<keyword evidence="2" id="KW-1185">Reference proteome</keyword>
<evidence type="ECO:0000313" key="1">
    <source>
        <dbReference type="EMBL" id="GBG78410.1"/>
    </source>
</evidence>
<evidence type="ECO:0000313" key="2">
    <source>
        <dbReference type="Proteomes" id="UP000265515"/>
    </source>
</evidence>